<dbReference type="OrthoDB" id="7451790at2759"/>
<keyword evidence="7 13" id="KW-0175">Coiled coil</keyword>
<reference evidence="15 16" key="1">
    <citation type="journal article" date="2019" name="Sci. Data">
        <title>Hybrid genome assembly and annotation of Danionella translucida.</title>
        <authorList>
            <person name="Kadobianskyi M."/>
            <person name="Schulze L."/>
            <person name="Schuelke M."/>
            <person name="Judkewitz B."/>
        </authorList>
    </citation>
    <scope>NUCLEOTIDE SEQUENCE [LARGE SCALE GENOMIC DNA]</scope>
    <source>
        <strain evidence="15 16">Bolton</strain>
    </source>
</reference>
<evidence type="ECO:0000256" key="5">
    <source>
        <dbReference type="ARBA" id="ARBA00022737"/>
    </source>
</evidence>
<feature type="coiled-coil region" evidence="13">
    <location>
        <begin position="580"/>
        <end position="611"/>
    </location>
</feature>
<accession>A0A553R653</accession>
<dbReference type="Gene3D" id="3.80.10.10">
    <property type="entry name" value="Ribonuclease Inhibitor"/>
    <property type="match status" value="1"/>
</dbReference>
<keyword evidence="2" id="KW-0963">Cytoplasm</keyword>
<evidence type="ECO:0000313" key="15">
    <source>
        <dbReference type="EMBL" id="TRY97667.1"/>
    </source>
</evidence>
<organism evidence="15 16">
    <name type="scientific">Danionella cerebrum</name>
    <dbReference type="NCBI Taxonomy" id="2873325"/>
    <lineage>
        <taxon>Eukaryota</taxon>
        <taxon>Metazoa</taxon>
        <taxon>Chordata</taxon>
        <taxon>Craniata</taxon>
        <taxon>Vertebrata</taxon>
        <taxon>Euteleostomi</taxon>
        <taxon>Actinopterygii</taxon>
        <taxon>Neopterygii</taxon>
        <taxon>Teleostei</taxon>
        <taxon>Ostariophysi</taxon>
        <taxon>Cypriniformes</taxon>
        <taxon>Danionidae</taxon>
        <taxon>Danioninae</taxon>
        <taxon>Danionella</taxon>
    </lineage>
</organism>
<dbReference type="SUPFAM" id="SSF52058">
    <property type="entry name" value="L domain-like"/>
    <property type="match status" value="1"/>
</dbReference>
<dbReference type="PANTHER" id="PTHR15454:SF34">
    <property type="entry name" value="LEUCINE-RICH REPEAT AND COILED-COIL DOMAIN-CONTAINING PROTEIN 1"/>
    <property type="match status" value="1"/>
</dbReference>
<evidence type="ECO:0000256" key="12">
    <source>
        <dbReference type="ARBA" id="ARBA00067351"/>
    </source>
</evidence>
<protein>
    <recommendedName>
        <fullName evidence="12">Leucine-rich repeat and coiled-coil domain-containing protein 1</fullName>
    </recommendedName>
</protein>
<evidence type="ECO:0000256" key="14">
    <source>
        <dbReference type="SAM" id="MobiDB-lite"/>
    </source>
</evidence>
<dbReference type="STRING" id="623744.A0A553R653"/>
<comment type="caution">
    <text evidence="15">The sequence shown here is derived from an EMBL/GenBank/DDBJ whole genome shotgun (WGS) entry which is preliminary data.</text>
</comment>
<feature type="compositionally biased region" description="Basic residues" evidence="14">
    <location>
        <begin position="270"/>
        <end position="282"/>
    </location>
</feature>
<evidence type="ECO:0000256" key="4">
    <source>
        <dbReference type="ARBA" id="ARBA00022618"/>
    </source>
</evidence>
<dbReference type="FunFam" id="3.80.10.10:FF:000148">
    <property type="entry name" value="Leucine rich repeat and coiled-coil centrosomal protein 1"/>
    <property type="match status" value="1"/>
</dbReference>
<evidence type="ECO:0000256" key="1">
    <source>
        <dbReference type="ARBA" id="ARBA00004114"/>
    </source>
</evidence>
<gene>
    <name evidence="15" type="ORF">DNTS_035479</name>
</gene>
<keyword evidence="9" id="KW-0131">Cell cycle</keyword>
<dbReference type="Proteomes" id="UP000316079">
    <property type="component" value="Unassembled WGS sequence"/>
</dbReference>
<feature type="region of interest" description="Disordered" evidence="14">
    <location>
        <begin position="270"/>
        <end position="303"/>
    </location>
</feature>
<evidence type="ECO:0000256" key="13">
    <source>
        <dbReference type="SAM" id="Coils"/>
    </source>
</evidence>
<comment type="function">
    <text evidence="10">Required for the organization of the mitotic spindle. Maintains the structural integrity of centrosomes during mitosis.</text>
</comment>
<dbReference type="GO" id="GO:0051301">
    <property type="term" value="P:cell division"/>
    <property type="evidence" value="ECO:0007669"/>
    <property type="project" value="UniProtKB-KW"/>
</dbReference>
<evidence type="ECO:0000256" key="8">
    <source>
        <dbReference type="ARBA" id="ARBA00023212"/>
    </source>
</evidence>
<dbReference type="GO" id="GO:0005814">
    <property type="term" value="C:centriole"/>
    <property type="evidence" value="ECO:0007669"/>
    <property type="project" value="UniProtKB-SubCell"/>
</dbReference>
<feature type="coiled-coil region" evidence="13">
    <location>
        <begin position="850"/>
        <end position="895"/>
    </location>
</feature>
<keyword evidence="8" id="KW-0206">Cytoskeleton</keyword>
<keyword evidence="3" id="KW-0433">Leucine-rich repeat</keyword>
<evidence type="ECO:0000313" key="16">
    <source>
        <dbReference type="Proteomes" id="UP000316079"/>
    </source>
</evidence>
<dbReference type="GO" id="GO:0005737">
    <property type="term" value="C:cytoplasm"/>
    <property type="evidence" value="ECO:0007669"/>
    <property type="project" value="TreeGrafter"/>
</dbReference>
<feature type="coiled-coil region" evidence="13">
    <location>
        <begin position="719"/>
        <end position="770"/>
    </location>
</feature>
<keyword evidence="6" id="KW-0498">Mitosis</keyword>
<keyword evidence="4" id="KW-0132">Cell division</keyword>
<dbReference type="InterPro" id="IPR032675">
    <property type="entry name" value="LRR_dom_sf"/>
</dbReference>
<evidence type="ECO:0000256" key="10">
    <source>
        <dbReference type="ARBA" id="ARBA00054059"/>
    </source>
</evidence>
<name>A0A553R653_9TELE</name>
<keyword evidence="5" id="KW-0677">Repeat</keyword>
<evidence type="ECO:0000256" key="6">
    <source>
        <dbReference type="ARBA" id="ARBA00022776"/>
    </source>
</evidence>
<evidence type="ECO:0000256" key="9">
    <source>
        <dbReference type="ARBA" id="ARBA00023306"/>
    </source>
</evidence>
<evidence type="ECO:0000256" key="7">
    <source>
        <dbReference type="ARBA" id="ARBA00023054"/>
    </source>
</evidence>
<evidence type="ECO:0000256" key="3">
    <source>
        <dbReference type="ARBA" id="ARBA00022614"/>
    </source>
</evidence>
<dbReference type="InterPro" id="IPR001611">
    <property type="entry name" value="Leu-rich_rpt"/>
</dbReference>
<proteinExistence type="inferred from homology"/>
<comment type="subcellular location">
    <subcellularLocation>
        <location evidence="1">Cytoplasm</location>
        <location evidence="1">Cytoskeleton</location>
        <location evidence="1">Microtubule organizing center</location>
        <location evidence="1">Centrosome</location>
        <location evidence="1">Centriole</location>
    </subcellularLocation>
</comment>
<evidence type="ECO:0000256" key="2">
    <source>
        <dbReference type="ARBA" id="ARBA00022490"/>
    </source>
</evidence>
<dbReference type="AlphaFoldDB" id="A0A553R653"/>
<feature type="coiled-coil region" evidence="13">
    <location>
        <begin position="332"/>
        <end position="482"/>
    </location>
</feature>
<dbReference type="PROSITE" id="PS51450">
    <property type="entry name" value="LRR"/>
    <property type="match status" value="1"/>
</dbReference>
<dbReference type="GO" id="GO:0005813">
    <property type="term" value="C:centrosome"/>
    <property type="evidence" value="ECO:0007669"/>
    <property type="project" value="TreeGrafter"/>
</dbReference>
<dbReference type="PANTHER" id="PTHR15454">
    <property type="entry name" value="NISCHARIN RELATED"/>
    <property type="match status" value="1"/>
</dbReference>
<sequence length="899" mass="103506">MAVGELCLIDKGISSLLEVSLNPSVSSLNLHCNVLTKIEGLTTAWHIRHLDLSSNHICRMEGLGSLSFLRLLYIHGGEYKLKYLQLHSNRLDCMNHMLQCMVGLQNLRDITLSKDSAGNPVCSLPGYREVVLQSLHQLTVLDGVDRLGKPCSSAKDSPLDVPCLEDFLEFLISSDTSVNGELVKPDAALMAPRITEVLTQFRQRGGKSAAEDQENEQRIKKLEQQVSHLIQRVPSSNELKPNFTLPVMRKAKRDTDQTSESDVVNTLKHRSTKSVVVPRRKTSNQSCGSAETMDSAKKETKGNQTILKMSTQSSEETYRAIVEERDQERERRWKAEQAAKRLGEQLKNLQTRASEEKDLQTDLYLFLFRLKELLLKERSDRAELQTRVQELEERNRSAVEQMEQVCKREEQLKRALRSMEESSSQAEALRVQQRGQEVKRTQELENRACAFKKEVEILRSSSRQLKEKLQQCLKEMTSKEEMHRKELATRLVPGGTEFKKAVSKEVLLIEQRFVQNQSHLEQKISDSTRQYSALEEEPHSVKEAFDQVSAELLEVKSSLSLCQQKEKQSSSLVRELTGMVKEQKTRMTELLKAKREAASEFKSRVQSLESRLDDDKRLNVQVELLKKDKSKLISQLTAQESVIDGLRAERKIWGQELAQQGASLAQDRGRLEARIEVLVTELESQKKQNDRDSDALRIKAKIALLERDEQIRKVRDESVQEHRKLKQQLEEEMTSAVDLRDAVEQLGLRKEELKQQLLEKEAELDEIKETHRSSSKKWQEKAELLSRLESQVKHMKEGFDSKERTLKEERDKASHAHRAAVEKLHTVDDAFRRQLEGLQASHQAELLRLANDKQKLIEKANDKVFQVEEEMRQLLEETESNKRLMEEKMKRLTQVLKDF</sequence>
<comment type="similarity">
    <text evidence="11">Belongs to the LRRCC1 family.</text>
</comment>
<keyword evidence="16" id="KW-1185">Reference proteome</keyword>
<evidence type="ECO:0000256" key="11">
    <source>
        <dbReference type="ARBA" id="ARBA00061329"/>
    </source>
</evidence>
<dbReference type="EMBL" id="SRMA01025215">
    <property type="protein sequence ID" value="TRY97667.1"/>
    <property type="molecule type" value="Genomic_DNA"/>
</dbReference>